<feature type="transmembrane region" description="Helical" evidence="5">
    <location>
        <begin position="147"/>
        <end position="167"/>
    </location>
</feature>
<dbReference type="PANTHER" id="PTHR23507">
    <property type="entry name" value="ZGC:174356"/>
    <property type="match status" value="1"/>
</dbReference>
<keyword evidence="3 5" id="KW-1133">Transmembrane helix</keyword>
<dbReference type="GeneID" id="136816855"/>
<evidence type="ECO:0000256" key="2">
    <source>
        <dbReference type="ARBA" id="ARBA00022692"/>
    </source>
</evidence>
<feature type="transmembrane region" description="Helical" evidence="5">
    <location>
        <begin position="91"/>
        <end position="110"/>
    </location>
</feature>
<protein>
    <submittedName>
        <fullName evidence="6">Uncharacterized protein</fullName>
    </submittedName>
</protein>
<dbReference type="GO" id="GO:0016020">
    <property type="term" value="C:membrane"/>
    <property type="evidence" value="ECO:0007669"/>
    <property type="project" value="UniProtKB-SubCell"/>
</dbReference>
<keyword evidence="2 5" id="KW-0812">Transmembrane</keyword>
<evidence type="ECO:0000256" key="3">
    <source>
        <dbReference type="ARBA" id="ARBA00022989"/>
    </source>
</evidence>
<dbReference type="Proteomes" id="UP000594262">
    <property type="component" value="Unplaced"/>
</dbReference>
<feature type="transmembrane region" description="Helical" evidence="5">
    <location>
        <begin position="22"/>
        <end position="48"/>
    </location>
</feature>
<dbReference type="OrthoDB" id="3026777at2759"/>
<dbReference type="RefSeq" id="XP_066929283.1">
    <property type="nucleotide sequence ID" value="XM_067073182.1"/>
</dbReference>
<proteinExistence type="predicted"/>
<feature type="transmembrane region" description="Helical" evidence="5">
    <location>
        <begin position="116"/>
        <end position="135"/>
    </location>
</feature>
<dbReference type="EnsemblMetazoa" id="CLYHEMT018166.1">
    <property type="protein sequence ID" value="CLYHEMP018166.1"/>
    <property type="gene ID" value="CLYHEMG018166"/>
</dbReference>
<comment type="subcellular location">
    <subcellularLocation>
        <location evidence="1">Membrane</location>
        <topology evidence="1">Multi-pass membrane protein</topology>
    </subcellularLocation>
</comment>
<evidence type="ECO:0000256" key="5">
    <source>
        <dbReference type="SAM" id="Phobius"/>
    </source>
</evidence>
<evidence type="ECO:0000256" key="4">
    <source>
        <dbReference type="ARBA" id="ARBA00023136"/>
    </source>
</evidence>
<keyword evidence="4 5" id="KW-0472">Membrane</keyword>
<organism evidence="6 7">
    <name type="scientific">Clytia hemisphaerica</name>
    <dbReference type="NCBI Taxonomy" id="252671"/>
    <lineage>
        <taxon>Eukaryota</taxon>
        <taxon>Metazoa</taxon>
        <taxon>Cnidaria</taxon>
        <taxon>Hydrozoa</taxon>
        <taxon>Hydroidolina</taxon>
        <taxon>Leptothecata</taxon>
        <taxon>Obeliida</taxon>
        <taxon>Clytiidae</taxon>
        <taxon>Clytia</taxon>
    </lineage>
</organism>
<sequence>MCQLSPYLTTYKLLSSKGRRHLILPPLLAFTFIIYAFVGELTLTSLYIKNEPLALEPDFIGYYYASQAAIRSLSCLITLRIASKVFRASDIDVLLFGVLSQIISYTIIGLSKSKVTIFTASLSGFGIPVALSLSRSYTSKHVPPEQVGTLMAAFESIDALSFTTNLMSIEVYNATFSRYAGAVWFFLAGCSFIGFALTLGNKLYLLQREKSPDISSNQATKTDVVTI</sequence>
<feature type="transmembrane region" description="Helical" evidence="5">
    <location>
        <begin position="60"/>
        <end position="79"/>
    </location>
</feature>
<dbReference type="AlphaFoldDB" id="A0A7M5X698"/>
<feature type="transmembrane region" description="Helical" evidence="5">
    <location>
        <begin position="179"/>
        <end position="200"/>
    </location>
</feature>
<evidence type="ECO:0000313" key="6">
    <source>
        <dbReference type="EnsemblMetazoa" id="CLYHEMP018166.1"/>
    </source>
</evidence>
<name>A0A7M5X698_9CNID</name>
<dbReference type="SUPFAM" id="SSF103473">
    <property type="entry name" value="MFS general substrate transporter"/>
    <property type="match status" value="1"/>
</dbReference>
<dbReference type="Gene3D" id="1.20.1250.20">
    <property type="entry name" value="MFS general substrate transporter like domains"/>
    <property type="match status" value="1"/>
</dbReference>
<reference evidence="6" key="1">
    <citation type="submission" date="2021-01" db="UniProtKB">
        <authorList>
            <consortium name="EnsemblMetazoa"/>
        </authorList>
    </citation>
    <scope>IDENTIFICATION</scope>
</reference>
<evidence type="ECO:0000313" key="7">
    <source>
        <dbReference type="Proteomes" id="UP000594262"/>
    </source>
</evidence>
<keyword evidence="7" id="KW-1185">Reference proteome</keyword>
<evidence type="ECO:0000256" key="1">
    <source>
        <dbReference type="ARBA" id="ARBA00004141"/>
    </source>
</evidence>
<dbReference type="PANTHER" id="PTHR23507:SF1">
    <property type="entry name" value="FI18259P1-RELATED"/>
    <property type="match status" value="1"/>
</dbReference>
<dbReference type="GO" id="GO:0022857">
    <property type="term" value="F:transmembrane transporter activity"/>
    <property type="evidence" value="ECO:0007669"/>
    <property type="project" value="TreeGrafter"/>
</dbReference>
<dbReference type="InterPro" id="IPR036259">
    <property type="entry name" value="MFS_trans_sf"/>
</dbReference>
<accession>A0A7M5X698</accession>